<feature type="transmembrane region" description="Helical" evidence="1">
    <location>
        <begin position="105"/>
        <end position="122"/>
    </location>
</feature>
<keyword evidence="1" id="KW-0812">Transmembrane</keyword>
<reference evidence="2 3" key="1">
    <citation type="submission" date="2020-08" db="EMBL/GenBank/DDBJ databases">
        <title>Genomic Encyclopedia of Type Strains, Phase III (KMG-III): the genomes of soil and plant-associated and newly described type strains.</title>
        <authorList>
            <person name="Whitman W."/>
        </authorList>
    </citation>
    <scope>NUCLEOTIDE SEQUENCE [LARGE SCALE GENOMIC DNA]</scope>
    <source>
        <strain evidence="2 3">CECT 8803</strain>
    </source>
</reference>
<organism evidence="2 3">
    <name type="scientific">Limibacillus halophilus</name>
    <dbReference type="NCBI Taxonomy" id="1579333"/>
    <lineage>
        <taxon>Bacteria</taxon>
        <taxon>Pseudomonadati</taxon>
        <taxon>Pseudomonadota</taxon>
        <taxon>Alphaproteobacteria</taxon>
        <taxon>Rhodospirillales</taxon>
        <taxon>Rhodovibrionaceae</taxon>
        <taxon>Limibacillus</taxon>
    </lineage>
</organism>
<keyword evidence="1" id="KW-0472">Membrane</keyword>
<feature type="transmembrane region" description="Helical" evidence="1">
    <location>
        <begin position="44"/>
        <end position="70"/>
    </location>
</feature>
<gene>
    <name evidence="2" type="ORF">FHR98_000504</name>
</gene>
<keyword evidence="3" id="KW-1185">Reference proteome</keyword>
<feature type="transmembrane region" description="Helical" evidence="1">
    <location>
        <begin position="229"/>
        <end position="247"/>
    </location>
</feature>
<protein>
    <submittedName>
        <fullName evidence="2">Uncharacterized protein involved in response to NO</fullName>
    </submittedName>
</protein>
<feature type="transmembrane region" description="Helical" evidence="1">
    <location>
        <begin position="353"/>
        <end position="374"/>
    </location>
</feature>
<feature type="transmembrane region" description="Helical" evidence="1">
    <location>
        <begin position="204"/>
        <end position="223"/>
    </location>
</feature>
<accession>A0A839SQK9</accession>
<proteinExistence type="predicted"/>
<name>A0A839SQK9_9PROT</name>
<feature type="transmembrane region" description="Helical" evidence="1">
    <location>
        <begin position="166"/>
        <end position="183"/>
    </location>
</feature>
<feature type="transmembrane region" description="Helical" evidence="1">
    <location>
        <begin position="134"/>
        <end position="154"/>
    </location>
</feature>
<keyword evidence="1" id="KW-1133">Transmembrane helix</keyword>
<feature type="transmembrane region" description="Helical" evidence="1">
    <location>
        <begin position="259"/>
        <end position="283"/>
    </location>
</feature>
<feature type="transmembrane region" description="Helical" evidence="1">
    <location>
        <begin position="329"/>
        <end position="347"/>
    </location>
</feature>
<dbReference type="Proteomes" id="UP000581135">
    <property type="component" value="Unassembled WGS sequence"/>
</dbReference>
<dbReference type="RefSeq" id="WP_183415039.1">
    <property type="nucleotide sequence ID" value="NZ_JACHXA010000001.1"/>
</dbReference>
<dbReference type="InterPro" id="IPR010266">
    <property type="entry name" value="NnrS"/>
</dbReference>
<comment type="caution">
    <text evidence="2">The sequence shown here is derived from an EMBL/GenBank/DDBJ whole genome shotgun (WGS) entry which is preliminary data.</text>
</comment>
<dbReference type="Pfam" id="PF05940">
    <property type="entry name" value="NnrS"/>
    <property type="match status" value="1"/>
</dbReference>
<evidence type="ECO:0000313" key="2">
    <source>
        <dbReference type="EMBL" id="MBB3064239.1"/>
    </source>
</evidence>
<evidence type="ECO:0000313" key="3">
    <source>
        <dbReference type="Proteomes" id="UP000581135"/>
    </source>
</evidence>
<feature type="transmembrane region" description="Helical" evidence="1">
    <location>
        <begin position="289"/>
        <end position="308"/>
    </location>
</feature>
<sequence length="386" mass="41005">MERLFARAFAVFFPAAGLQAALQIGIWVNGLSGGWVPPSALDPLALHIHEMLFGFLSAVIAGFLLTAVPNWTGRLPLKGRRLAFLFFLWLAGRLALLFGDSAPQLAAAIDSLFLLVLAAAVWREILAAGNKKNIPVCILISLLALANAGWLISYLSGFESRGFERAALGVFAMLIAMIGGRITPSFTRNWLAKRGDREGLPASVGTFDKVALVCVAVALVGWVAAPESLAAGILLLIAGAATLLRLGRWAGHRTIAEPLLLVLHVAYGSLGISLLLLGGAALWPHLISVPAALHSLTAGTIGLMTLAVMTRAMLGHAGRPLTADKVTQVIYLLLVVGAVLRVAMGWIDTATQPFLMLAGMSWGGAFALFAFWYVRLLCLPQREPGH</sequence>
<dbReference type="AlphaFoldDB" id="A0A839SQK9"/>
<feature type="transmembrane region" description="Helical" evidence="1">
    <location>
        <begin position="82"/>
        <end position="99"/>
    </location>
</feature>
<evidence type="ECO:0000256" key="1">
    <source>
        <dbReference type="SAM" id="Phobius"/>
    </source>
</evidence>
<dbReference type="EMBL" id="JACHXA010000001">
    <property type="protein sequence ID" value="MBB3064239.1"/>
    <property type="molecule type" value="Genomic_DNA"/>
</dbReference>